<sequence length="91" mass="10632">MQTKFIILIALVFLITAGFCVLIWQQTIRFEKKALAAKQRQKEHKRELIEQMRAERQAEHEAMQNATRKNQPDGEDANLQEDLTDIGDELH</sequence>
<evidence type="ECO:0000256" key="1">
    <source>
        <dbReference type="SAM" id="MobiDB-lite"/>
    </source>
</evidence>
<proteinExistence type="predicted"/>
<keyword evidence="2" id="KW-0472">Membrane</keyword>
<dbReference type="STRING" id="690567.265"/>
<dbReference type="Proteomes" id="UP000045545">
    <property type="component" value="Unassembled WGS sequence"/>
</dbReference>
<dbReference type="AlphaFoldDB" id="A0A0E3W2J1"/>
<keyword evidence="2" id="KW-0812">Transmembrane</keyword>
<reference evidence="3 4" key="1">
    <citation type="submission" date="2015-03" db="EMBL/GenBank/DDBJ databases">
        <authorList>
            <person name="Murphy D."/>
        </authorList>
    </citation>
    <scope>NUCLEOTIDE SEQUENCE [LARGE SCALE GENOMIC DNA]</scope>
    <source>
        <strain evidence="3 4">OL-4</strain>
    </source>
</reference>
<accession>A0A0E3W2J1</accession>
<keyword evidence="4" id="KW-1185">Reference proteome</keyword>
<dbReference type="EMBL" id="CGIH01000004">
    <property type="protein sequence ID" value="CFX03245.1"/>
    <property type="molecule type" value="Genomic_DNA"/>
</dbReference>
<protein>
    <submittedName>
        <fullName evidence="3">Uncharacterized</fullName>
    </submittedName>
</protein>
<keyword evidence="2" id="KW-1133">Transmembrane helix</keyword>
<name>A0A0E3W2J1_9FIRM</name>
<evidence type="ECO:0000256" key="2">
    <source>
        <dbReference type="SAM" id="Phobius"/>
    </source>
</evidence>
<organism evidence="3 4">
    <name type="scientific">Syntrophomonas zehnderi OL-4</name>
    <dbReference type="NCBI Taxonomy" id="690567"/>
    <lineage>
        <taxon>Bacteria</taxon>
        <taxon>Bacillati</taxon>
        <taxon>Bacillota</taxon>
        <taxon>Clostridia</taxon>
        <taxon>Eubacteriales</taxon>
        <taxon>Syntrophomonadaceae</taxon>
        <taxon>Syntrophomonas</taxon>
    </lineage>
</organism>
<feature type="region of interest" description="Disordered" evidence="1">
    <location>
        <begin position="55"/>
        <end position="91"/>
    </location>
</feature>
<feature type="compositionally biased region" description="Acidic residues" evidence="1">
    <location>
        <begin position="73"/>
        <end position="91"/>
    </location>
</feature>
<gene>
    <name evidence="3" type="ORF">265</name>
</gene>
<evidence type="ECO:0000313" key="3">
    <source>
        <dbReference type="EMBL" id="CFX03245.1"/>
    </source>
</evidence>
<evidence type="ECO:0000313" key="4">
    <source>
        <dbReference type="Proteomes" id="UP000045545"/>
    </source>
</evidence>
<dbReference type="RefSeq" id="WP_046494923.1">
    <property type="nucleotide sequence ID" value="NZ_CGIH01000004.1"/>
</dbReference>
<dbReference type="OrthoDB" id="9854707at2"/>
<feature type="transmembrane region" description="Helical" evidence="2">
    <location>
        <begin position="6"/>
        <end position="24"/>
    </location>
</feature>